<dbReference type="InterPro" id="IPR010380">
    <property type="entry name" value="DUF975"/>
</dbReference>
<keyword evidence="1" id="KW-1133">Transmembrane helix</keyword>
<feature type="transmembrane region" description="Helical" evidence="1">
    <location>
        <begin position="180"/>
        <end position="202"/>
    </location>
</feature>
<accession>A0A3S9HBE5</accession>
<keyword evidence="1" id="KW-0812">Transmembrane</keyword>
<evidence type="ECO:0000313" key="2">
    <source>
        <dbReference type="EMBL" id="AZP04664.1"/>
    </source>
</evidence>
<keyword evidence="1" id="KW-0472">Membrane</keyword>
<sequence length="261" mass="30221">MRSNKEIRLIGRENLRGNYLISIGNMFLISFFSFLVQSLLSRLFGVPGLPLDYTSSYMPAGGEWRQTIVTLIVSFISALLALGFTWGFLDIQDGERMTVGHLFLPFKENFLKAVGFSFLKQLLIVLWTLLFIIPGILKSYSWAMAEYVFYDHRDLPNKMILDESEQLMRGNRWKLFKLDFYYFIFYFIPVAIFIGGILYFMFVGGNEPSYGFALLAWLLLAYVAVIVFTLVCAFIIEPRRNSAHAAFYMELVERESNELEI</sequence>
<feature type="transmembrane region" description="Helical" evidence="1">
    <location>
        <begin position="64"/>
        <end position="89"/>
    </location>
</feature>
<feature type="transmembrane region" description="Helical" evidence="1">
    <location>
        <begin position="110"/>
        <end position="137"/>
    </location>
</feature>
<dbReference type="AlphaFoldDB" id="A0A3S9HBE5"/>
<dbReference type="PANTHER" id="PTHR40076:SF1">
    <property type="entry name" value="MEMBRANE PROTEIN"/>
    <property type="match status" value="1"/>
</dbReference>
<gene>
    <name evidence="2" type="ORF">EJN90_08470</name>
</gene>
<name>A0A3S9HBE5_9LACT</name>
<dbReference type="KEGG" id="jeh:EJN90_08470"/>
<protein>
    <submittedName>
        <fullName evidence="2">DUF975 family protein</fullName>
    </submittedName>
</protein>
<reference evidence="3" key="1">
    <citation type="submission" date="2018-12" db="EMBL/GenBank/DDBJ databases">
        <title>Complete genome sequencing of Jeotgalibaca sp. H21T32.</title>
        <authorList>
            <person name="Bae J.-W."/>
            <person name="Lee S.-Y."/>
        </authorList>
    </citation>
    <scope>NUCLEOTIDE SEQUENCE [LARGE SCALE GENOMIC DNA]</scope>
    <source>
        <strain evidence="3">H21T32</strain>
    </source>
</reference>
<dbReference type="OrthoDB" id="9784844at2"/>
<dbReference type="EMBL" id="CP034465">
    <property type="protein sequence ID" value="AZP04664.1"/>
    <property type="molecule type" value="Genomic_DNA"/>
</dbReference>
<proteinExistence type="predicted"/>
<evidence type="ECO:0000256" key="1">
    <source>
        <dbReference type="SAM" id="Phobius"/>
    </source>
</evidence>
<keyword evidence="3" id="KW-1185">Reference proteome</keyword>
<dbReference type="Pfam" id="PF06161">
    <property type="entry name" value="DUF975"/>
    <property type="match status" value="1"/>
</dbReference>
<organism evidence="2 3">
    <name type="scientific">Jeotgalibaca ciconiae</name>
    <dbReference type="NCBI Taxonomy" id="2496265"/>
    <lineage>
        <taxon>Bacteria</taxon>
        <taxon>Bacillati</taxon>
        <taxon>Bacillota</taxon>
        <taxon>Bacilli</taxon>
        <taxon>Lactobacillales</taxon>
        <taxon>Carnobacteriaceae</taxon>
        <taxon>Jeotgalibaca</taxon>
    </lineage>
</organism>
<feature type="transmembrane region" description="Helical" evidence="1">
    <location>
        <begin position="20"/>
        <end position="44"/>
    </location>
</feature>
<evidence type="ECO:0000313" key="3">
    <source>
        <dbReference type="Proteomes" id="UP000273326"/>
    </source>
</evidence>
<dbReference type="Proteomes" id="UP000273326">
    <property type="component" value="Chromosome"/>
</dbReference>
<dbReference type="PANTHER" id="PTHR40076">
    <property type="entry name" value="MEMBRANE PROTEIN-RELATED"/>
    <property type="match status" value="1"/>
</dbReference>
<feature type="transmembrane region" description="Helical" evidence="1">
    <location>
        <begin position="214"/>
        <end position="236"/>
    </location>
</feature>
<dbReference type="RefSeq" id="WP_126110295.1">
    <property type="nucleotide sequence ID" value="NZ_CP034465.1"/>
</dbReference>